<dbReference type="RefSeq" id="WP_336806602.1">
    <property type="nucleotide sequence ID" value="NZ_JBBBNY010000002.1"/>
</dbReference>
<comment type="caution">
    <text evidence="2">The sequence shown here is derived from an EMBL/GenBank/DDBJ whole genome shotgun (WGS) entry which is preliminary data.</text>
</comment>
<keyword evidence="1" id="KW-0812">Transmembrane</keyword>
<dbReference type="Proteomes" id="UP001381174">
    <property type="component" value="Unassembled WGS sequence"/>
</dbReference>
<evidence type="ECO:0000313" key="2">
    <source>
        <dbReference type="EMBL" id="MEI7035981.1"/>
    </source>
</evidence>
<protein>
    <recommendedName>
        <fullName evidence="4">DUF2868 domain-containing protein</fullName>
    </recommendedName>
</protein>
<reference evidence="2 3" key="1">
    <citation type="journal article" date="2014" name="Int. J. Syst. Evol. Microbiol.">
        <title>Fulvimonas yonginensis sp. nov., isolated from greenhouse soil, and emended description of the genus Fulvimonas.</title>
        <authorList>
            <person name="Ahn J.H."/>
            <person name="Kim S.J."/>
            <person name="Weon H.Y."/>
            <person name="Hong S.B."/>
            <person name="Seok S.J."/>
            <person name="Kwon S.W."/>
        </authorList>
    </citation>
    <scope>NUCLEOTIDE SEQUENCE [LARGE SCALE GENOMIC DNA]</scope>
    <source>
        <strain evidence="2 3">KACC 16952</strain>
    </source>
</reference>
<organism evidence="2 3">
    <name type="scientific">Fulvimonas yonginensis</name>
    <dbReference type="NCBI Taxonomy" id="1495200"/>
    <lineage>
        <taxon>Bacteria</taxon>
        <taxon>Pseudomonadati</taxon>
        <taxon>Pseudomonadota</taxon>
        <taxon>Gammaproteobacteria</taxon>
        <taxon>Lysobacterales</taxon>
        <taxon>Rhodanobacteraceae</taxon>
        <taxon>Fulvimonas</taxon>
    </lineage>
</organism>
<evidence type="ECO:0000256" key="1">
    <source>
        <dbReference type="SAM" id="Phobius"/>
    </source>
</evidence>
<dbReference type="EMBL" id="JBBBNY010000002">
    <property type="protein sequence ID" value="MEI7035981.1"/>
    <property type="molecule type" value="Genomic_DNA"/>
</dbReference>
<accession>A0ABU8J9T0</accession>
<proteinExistence type="predicted"/>
<name>A0ABU8J9T0_9GAMM</name>
<gene>
    <name evidence="2" type="ORF">WAT24_04315</name>
</gene>
<keyword evidence="3" id="KW-1185">Reference proteome</keyword>
<feature type="transmembrane region" description="Helical" evidence="1">
    <location>
        <begin position="90"/>
        <end position="114"/>
    </location>
</feature>
<feature type="transmembrane region" description="Helical" evidence="1">
    <location>
        <begin position="120"/>
        <end position="140"/>
    </location>
</feature>
<evidence type="ECO:0000313" key="3">
    <source>
        <dbReference type="Proteomes" id="UP001381174"/>
    </source>
</evidence>
<sequence length="154" mass="17088">MNREPRLPDTAGEFDPLEWAAQERALAEERAGLPPVAGEPRLRSYRLMARVLAQPPQEELPADFAWCTAQRAERAAAARRSADARFERNLQLLLVLVFAATGSGALMAYAGAWLPSFDGGAVAGLLARPWLWALAACLGLSRLYDRWWWRNLLG</sequence>
<evidence type="ECO:0008006" key="4">
    <source>
        <dbReference type="Google" id="ProtNLM"/>
    </source>
</evidence>
<keyword evidence="1" id="KW-1133">Transmembrane helix</keyword>
<keyword evidence="1" id="KW-0472">Membrane</keyword>